<protein>
    <recommendedName>
        <fullName evidence="1">DUF6570 domain-containing protein</fullName>
    </recommendedName>
</protein>
<evidence type="ECO:0000313" key="2">
    <source>
        <dbReference type="EMBL" id="KAJ4498891.1"/>
    </source>
</evidence>
<feature type="non-terminal residue" evidence="2">
    <location>
        <position position="170"/>
    </location>
</feature>
<comment type="caution">
    <text evidence="2">The sequence shown here is derived from an EMBL/GenBank/DDBJ whole genome shotgun (WGS) entry which is preliminary data.</text>
</comment>
<feature type="domain" description="DUF6570" evidence="1">
    <location>
        <begin position="13"/>
        <end position="150"/>
    </location>
</feature>
<proteinExistence type="predicted"/>
<organism evidence="2 3">
    <name type="scientific">Lentinula lateritia</name>
    <dbReference type="NCBI Taxonomy" id="40482"/>
    <lineage>
        <taxon>Eukaryota</taxon>
        <taxon>Fungi</taxon>
        <taxon>Dikarya</taxon>
        <taxon>Basidiomycota</taxon>
        <taxon>Agaricomycotina</taxon>
        <taxon>Agaricomycetes</taxon>
        <taxon>Agaricomycetidae</taxon>
        <taxon>Agaricales</taxon>
        <taxon>Marasmiineae</taxon>
        <taxon>Omphalotaceae</taxon>
        <taxon>Lentinula</taxon>
    </lineage>
</organism>
<accession>A0ABQ8VR74</accession>
<dbReference type="EMBL" id="JANVFT010000013">
    <property type="protein sequence ID" value="KAJ4498891.1"/>
    <property type="molecule type" value="Genomic_DNA"/>
</dbReference>
<dbReference type="Pfam" id="PF20209">
    <property type="entry name" value="DUF6570"/>
    <property type="match status" value="1"/>
</dbReference>
<keyword evidence="3" id="KW-1185">Reference proteome</keyword>
<evidence type="ECO:0000259" key="1">
    <source>
        <dbReference type="Pfam" id="PF20209"/>
    </source>
</evidence>
<name>A0ABQ8VR74_9AGAR</name>
<sequence length="170" mass="19814">MYFCRDCYGSLRRSTMPRLALNNYLYRGELSDLLKDVTWVEEMACCIYRTTAHVTRIYGSSNPSDSFQLHGNVCAHPLNICATAKQLPWTPTDLNDLITIIFVGKKKLTPEDLMKFKPFFVRRSVIRLLLFTFCKHNRLYKDLYILDNSCLNLYPENDLLPGLAERIVYD</sequence>
<evidence type="ECO:0000313" key="3">
    <source>
        <dbReference type="Proteomes" id="UP001150217"/>
    </source>
</evidence>
<reference evidence="2" key="1">
    <citation type="submission" date="2022-08" db="EMBL/GenBank/DDBJ databases">
        <title>A Global Phylogenomic Analysis of the Shiitake Genus Lentinula.</title>
        <authorList>
            <consortium name="DOE Joint Genome Institute"/>
            <person name="Sierra-Patev S."/>
            <person name="Min B."/>
            <person name="Naranjo-Ortiz M."/>
            <person name="Looney B."/>
            <person name="Konkel Z."/>
            <person name="Slot J.C."/>
            <person name="Sakamoto Y."/>
            <person name="Steenwyk J.L."/>
            <person name="Rokas A."/>
            <person name="Carro J."/>
            <person name="Camarero S."/>
            <person name="Ferreira P."/>
            <person name="Molpeceres G."/>
            <person name="Ruiz-Duenas F.J."/>
            <person name="Serrano A."/>
            <person name="Henrissat B."/>
            <person name="Drula E."/>
            <person name="Hughes K.W."/>
            <person name="Mata J.L."/>
            <person name="Ishikawa N.K."/>
            <person name="Vargas-Isla R."/>
            <person name="Ushijima S."/>
            <person name="Smith C.A."/>
            <person name="Ahrendt S."/>
            <person name="Andreopoulos W."/>
            <person name="He G."/>
            <person name="Labutti K."/>
            <person name="Lipzen A."/>
            <person name="Ng V."/>
            <person name="Riley R."/>
            <person name="Sandor L."/>
            <person name="Barry K."/>
            <person name="Martinez A.T."/>
            <person name="Xiao Y."/>
            <person name="Gibbons J.G."/>
            <person name="Terashima K."/>
            <person name="Grigoriev I.V."/>
            <person name="Hibbett D.S."/>
        </authorList>
    </citation>
    <scope>NUCLEOTIDE SEQUENCE</scope>
    <source>
        <strain evidence="2">RHP3577 ss4</strain>
    </source>
</reference>
<dbReference type="Proteomes" id="UP001150217">
    <property type="component" value="Unassembled WGS sequence"/>
</dbReference>
<gene>
    <name evidence="2" type="ORF">C8R41DRAFT_730688</name>
</gene>
<dbReference type="InterPro" id="IPR046700">
    <property type="entry name" value="DUF6570"/>
</dbReference>